<dbReference type="CDD" id="cd03801">
    <property type="entry name" value="GT4_PimA-like"/>
    <property type="match status" value="1"/>
</dbReference>
<feature type="domain" description="Glycosyl transferase family 1" evidence="1">
    <location>
        <begin position="218"/>
        <end position="386"/>
    </location>
</feature>
<evidence type="ECO:0000313" key="2">
    <source>
        <dbReference type="EMBL" id="OAZ04014.1"/>
    </source>
</evidence>
<dbReference type="RefSeq" id="WP_064715504.1">
    <property type="nucleotide sequence ID" value="NZ_JMTM01000046.1"/>
</dbReference>
<dbReference type="AlphaFoldDB" id="A0A199XRR2"/>
<keyword evidence="3" id="KW-1185">Reference proteome</keyword>
<gene>
    <name evidence="2" type="primary">kanE_1</name>
    <name evidence="2" type="ORF">FLB_17040</name>
</gene>
<evidence type="ECO:0000313" key="3">
    <source>
        <dbReference type="Proteomes" id="UP000093807"/>
    </source>
</evidence>
<keyword evidence="2" id="KW-0328">Glycosyltransferase</keyword>
<dbReference type="SUPFAM" id="SSF53756">
    <property type="entry name" value="UDP-Glycosyltransferase/glycogen phosphorylase"/>
    <property type="match status" value="1"/>
</dbReference>
<dbReference type="Pfam" id="PF00534">
    <property type="entry name" value="Glycos_transf_1"/>
    <property type="match status" value="1"/>
</dbReference>
<sequence length="410" mass="47684">MSNKTILATCYAVNPYKGSEDGMGWNFILQIARYQKVIAITRENNQAAIEKYLNENTNPAFDNITFLYFDLPYWMRFWKKGGRGALLYYYMWQRGIVSFIKKQTIAYDIVHNVNFHNDWMPSFLWKLDKPMVWGPIGHHPPIPRQYLKLYSKKQHLINNLTWSVKKICWKYSSDLQKTIQNSAHIWCMNSNVPMMLRLKKDNYSVYPSVASEDFCTENKEKNNHFQVLSVGRFVALKGFDLALNSFIGFIRSLPLAEQKLCKLTLVGTGPEKELYEKIIKDNEADPFVEIIEWMDRQSLMQKYQEATVFLFPSHEGAGMVIAEALSFGLPIICLDNEGPGQYITDTVGITIPEQSYTDTVIDLKQALFKLYKIPNLTKSMSDQARKLYENKFSWESRGDYLQKIYNTLTS</sequence>
<dbReference type="PANTHER" id="PTHR45947:SF3">
    <property type="entry name" value="SULFOQUINOVOSYL TRANSFERASE SQD2"/>
    <property type="match status" value="1"/>
</dbReference>
<comment type="caution">
    <text evidence="2">The sequence shown here is derived from an EMBL/GenBank/DDBJ whole genome shotgun (WGS) entry which is preliminary data.</text>
</comment>
<keyword evidence="2" id="KW-0808">Transferase</keyword>
<dbReference type="Gene3D" id="3.40.50.2000">
    <property type="entry name" value="Glycogen Phosphorylase B"/>
    <property type="match status" value="1"/>
</dbReference>
<dbReference type="PATRIC" id="fig|29536.5.peg.1788"/>
<name>A0A199XRR2_9FLAO</name>
<organism evidence="2 3">
    <name type="scientific">Flavobacterium succinicans</name>
    <dbReference type="NCBI Taxonomy" id="29536"/>
    <lineage>
        <taxon>Bacteria</taxon>
        <taxon>Pseudomonadati</taxon>
        <taxon>Bacteroidota</taxon>
        <taxon>Flavobacteriia</taxon>
        <taxon>Flavobacteriales</taxon>
        <taxon>Flavobacteriaceae</taxon>
        <taxon>Flavobacterium</taxon>
    </lineage>
</organism>
<dbReference type="GO" id="GO:0016757">
    <property type="term" value="F:glycosyltransferase activity"/>
    <property type="evidence" value="ECO:0007669"/>
    <property type="project" value="UniProtKB-KW"/>
</dbReference>
<dbReference type="Proteomes" id="UP000093807">
    <property type="component" value="Unassembled WGS sequence"/>
</dbReference>
<proteinExistence type="predicted"/>
<protein>
    <submittedName>
        <fullName evidence="2">Alpha-D-kanosaminyltransferase</fullName>
        <ecNumber evidence="2">2.4.1.301</ecNumber>
    </submittedName>
</protein>
<dbReference type="EMBL" id="JMTM01000046">
    <property type="protein sequence ID" value="OAZ04014.1"/>
    <property type="molecule type" value="Genomic_DNA"/>
</dbReference>
<dbReference type="InterPro" id="IPR050194">
    <property type="entry name" value="Glycosyltransferase_grp1"/>
</dbReference>
<dbReference type="OrthoDB" id="596635at2"/>
<dbReference type="PANTHER" id="PTHR45947">
    <property type="entry name" value="SULFOQUINOVOSYL TRANSFERASE SQD2"/>
    <property type="match status" value="1"/>
</dbReference>
<reference evidence="2 3" key="1">
    <citation type="submission" date="2016-06" db="EMBL/GenBank/DDBJ databases">
        <title>Draft genome sequence of Flavobacterium succinicans strain DD5b.</title>
        <authorList>
            <person name="Poehlein A."/>
            <person name="Daniel R."/>
            <person name="Simeonova D.D."/>
        </authorList>
    </citation>
    <scope>NUCLEOTIDE SEQUENCE [LARGE SCALE GENOMIC DNA]</scope>
    <source>
        <strain evidence="2 3">DD5b</strain>
    </source>
</reference>
<evidence type="ECO:0000259" key="1">
    <source>
        <dbReference type="Pfam" id="PF00534"/>
    </source>
</evidence>
<dbReference type="InterPro" id="IPR001296">
    <property type="entry name" value="Glyco_trans_1"/>
</dbReference>
<accession>A0A199XRR2</accession>
<dbReference type="EC" id="2.4.1.301" evidence="2"/>